<keyword evidence="4" id="KW-1185">Reference proteome</keyword>
<gene>
    <name evidence="3" type="primary">dprA</name>
    <name evidence="3" type="ORF">GCM10023349_01040</name>
</gene>
<evidence type="ECO:0000256" key="1">
    <source>
        <dbReference type="ARBA" id="ARBA00006525"/>
    </source>
</evidence>
<dbReference type="Proteomes" id="UP001499974">
    <property type="component" value="Unassembled WGS sequence"/>
</dbReference>
<evidence type="ECO:0000259" key="2">
    <source>
        <dbReference type="Pfam" id="PF02481"/>
    </source>
</evidence>
<feature type="domain" description="Smf/DprA SLOG" evidence="2">
    <location>
        <begin position="70"/>
        <end position="288"/>
    </location>
</feature>
<proteinExistence type="inferred from homology"/>
<dbReference type="PANTHER" id="PTHR43022">
    <property type="entry name" value="PROTEIN SMF"/>
    <property type="match status" value="1"/>
</dbReference>
<comment type="similarity">
    <text evidence="1">Belongs to the DprA/Smf family.</text>
</comment>
<evidence type="ECO:0000313" key="4">
    <source>
        <dbReference type="Proteomes" id="UP001499974"/>
    </source>
</evidence>
<sequence length="371" mass="38219">MTDSDRLARITLGRIVEPGRLSMLGAVTEVGALTVLDSLRDEPETRSRVLQAEVDAQRDLESATRAGLRFVVPGDAEWPAGLDDLAHAGPVQERGGVPLGLWVRGPLRLDALAGSVAIVGSRAATTYGTDLAREIAADVAEAGRVVVSGAAYGIDQAAHRGAVSVGAPTVAVLACGADSVYPPRHADLLAHIAAEGAVVSETVPGGAAMRVRFLTRNRLIAALTGGTVVVEAAVRSGALNTANWAARLNRHLMGVPGPVTSAPSAGVHQLIRTGAASLVTSGPEVLEVLGAAGEHLLERPRGRDRPRDALTDRQRLVLDAVPVARGATSASIARVIGLGADATHTALLELEVRGMVEGGVDGWRLAALAHD</sequence>
<dbReference type="InterPro" id="IPR003488">
    <property type="entry name" value="DprA"/>
</dbReference>
<dbReference type="SUPFAM" id="SSF102405">
    <property type="entry name" value="MCP/YpsA-like"/>
    <property type="match status" value="1"/>
</dbReference>
<reference evidence="4" key="1">
    <citation type="journal article" date="2019" name="Int. J. Syst. Evol. Microbiol.">
        <title>The Global Catalogue of Microorganisms (GCM) 10K type strain sequencing project: providing services to taxonomists for standard genome sequencing and annotation.</title>
        <authorList>
            <consortium name="The Broad Institute Genomics Platform"/>
            <consortium name="The Broad Institute Genome Sequencing Center for Infectious Disease"/>
            <person name="Wu L."/>
            <person name="Ma J."/>
        </authorList>
    </citation>
    <scope>NUCLEOTIDE SEQUENCE [LARGE SCALE GENOMIC DNA]</scope>
    <source>
        <strain evidence="4">JCM 18531</strain>
    </source>
</reference>
<protein>
    <submittedName>
        <fullName evidence="3">DNA-processing protein DprA</fullName>
    </submittedName>
</protein>
<dbReference type="EMBL" id="BAABKM010000001">
    <property type="protein sequence ID" value="GAA4690419.1"/>
    <property type="molecule type" value="Genomic_DNA"/>
</dbReference>
<dbReference type="PANTHER" id="PTHR43022:SF1">
    <property type="entry name" value="PROTEIN SMF"/>
    <property type="match status" value="1"/>
</dbReference>
<accession>A0ABP8WIP5</accession>
<dbReference type="NCBIfam" id="TIGR00732">
    <property type="entry name" value="dprA"/>
    <property type="match status" value="1"/>
</dbReference>
<name>A0ABP8WIP5_9ACTN</name>
<dbReference type="RefSeq" id="WP_345518148.1">
    <property type="nucleotide sequence ID" value="NZ_BAABKM010000001.1"/>
</dbReference>
<organism evidence="3 4">
    <name type="scientific">Nocardioides conyzicola</name>
    <dbReference type="NCBI Taxonomy" id="1651781"/>
    <lineage>
        <taxon>Bacteria</taxon>
        <taxon>Bacillati</taxon>
        <taxon>Actinomycetota</taxon>
        <taxon>Actinomycetes</taxon>
        <taxon>Propionibacteriales</taxon>
        <taxon>Nocardioidaceae</taxon>
        <taxon>Nocardioides</taxon>
    </lineage>
</organism>
<dbReference type="InterPro" id="IPR057666">
    <property type="entry name" value="DrpA_SLOG"/>
</dbReference>
<comment type="caution">
    <text evidence="3">The sequence shown here is derived from an EMBL/GenBank/DDBJ whole genome shotgun (WGS) entry which is preliminary data.</text>
</comment>
<dbReference type="Gene3D" id="3.40.50.450">
    <property type="match status" value="1"/>
</dbReference>
<dbReference type="Pfam" id="PF02481">
    <property type="entry name" value="DNA_processg_A"/>
    <property type="match status" value="1"/>
</dbReference>
<evidence type="ECO:0000313" key="3">
    <source>
        <dbReference type="EMBL" id="GAA4690419.1"/>
    </source>
</evidence>